<feature type="transmembrane region" description="Helical" evidence="1">
    <location>
        <begin position="30"/>
        <end position="49"/>
    </location>
</feature>
<dbReference type="GO" id="GO:0016747">
    <property type="term" value="F:acyltransferase activity, transferring groups other than amino-acyl groups"/>
    <property type="evidence" value="ECO:0007669"/>
    <property type="project" value="InterPro"/>
</dbReference>
<dbReference type="Pfam" id="PF01757">
    <property type="entry name" value="Acyl_transf_3"/>
    <property type="match status" value="1"/>
</dbReference>
<feature type="transmembrane region" description="Helical" evidence="1">
    <location>
        <begin position="61"/>
        <end position="83"/>
    </location>
</feature>
<reference evidence="3 4" key="1">
    <citation type="submission" date="2018-03" db="EMBL/GenBank/DDBJ databases">
        <authorList>
            <person name="Keele B.F."/>
        </authorList>
    </citation>
    <scope>NUCLEOTIDE SEQUENCE [LARGE SCALE GENOMIC DNA]</scope>
    <source>
        <strain evidence="3 4">IB-3</strain>
    </source>
</reference>
<keyword evidence="1" id="KW-1133">Transmembrane helix</keyword>
<evidence type="ECO:0000313" key="4">
    <source>
        <dbReference type="Proteomes" id="UP000244867"/>
    </source>
</evidence>
<feature type="domain" description="Acyltransferase 3" evidence="2">
    <location>
        <begin position="26"/>
        <end position="346"/>
    </location>
</feature>
<dbReference type="GO" id="GO:0016020">
    <property type="term" value="C:membrane"/>
    <property type="evidence" value="ECO:0007669"/>
    <property type="project" value="TreeGrafter"/>
</dbReference>
<keyword evidence="1" id="KW-0812">Transmembrane</keyword>
<dbReference type="PANTHER" id="PTHR23028">
    <property type="entry name" value="ACETYLTRANSFERASE"/>
    <property type="match status" value="1"/>
</dbReference>
<dbReference type="EMBL" id="PYXZ01000002">
    <property type="protein sequence ID" value="PUA82102.1"/>
    <property type="molecule type" value="Genomic_DNA"/>
</dbReference>
<dbReference type="Proteomes" id="UP000244867">
    <property type="component" value="Unassembled WGS sequence"/>
</dbReference>
<feature type="transmembrane region" description="Helical" evidence="1">
    <location>
        <begin position="331"/>
        <end position="352"/>
    </location>
</feature>
<feature type="transmembrane region" description="Helical" evidence="1">
    <location>
        <begin position="197"/>
        <end position="220"/>
    </location>
</feature>
<keyword evidence="1" id="KW-0472">Membrane</keyword>
<dbReference type="AlphaFoldDB" id="A0A2R7Z0G3"/>
<proteinExistence type="predicted"/>
<feature type="transmembrane region" description="Helical" evidence="1">
    <location>
        <begin position="232"/>
        <end position="252"/>
    </location>
</feature>
<evidence type="ECO:0000259" key="2">
    <source>
        <dbReference type="Pfam" id="PF01757"/>
    </source>
</evidence>
<evidence type="ECO:0000313" key="3">
    <source>
        <dbReference type="EMBL" id="PUA82102.1"/>
    </source>
</evidence>
<keyword evidence="4" id="KW-1185">Reference proteome</keyword>
<gene>
    <name evidence="3" type="ORF">C7S10_05190</name>
</gene>
<protein>
    <recommendedName>
        <fullName evidence="2">Acyltransferase 3 domain-containing protein</fullName>
    </recommendedName>
</protein>
<dbReference type="PANTHER" id="PTHR23028:SF53">
    <property type="entry name" value="ACYL_TRANSF_3 DOMAIN-CONTAINING PROTEIN"/>
    <property type="match status" value="1"/>
</dbReference>
<evidence type="ECO:0000256" key="1">
    <source>
        <dbReference type="SAM" id="Phobius"/>
    </source>
</evidence>
<accession>A0A2R7Z0G3</accession>
<feature type="transmembrane region" description="Helical" evidence="1">
    <location>
        <begin position="103"/>
        <end position="122"/>
    </location>
</feature>
<organism evidence="3 4">
    <name type="scientific">Nocardioides currus</name>
    <dbReference type="NCBI Taxonomy" id="2133958"/>
    <lineage>
        <taxon>Bacteria</taxon>
        <taxon>Bacillati</taxon>
        <taxon>Actinomycetota</taxon>
        <taxon>Actinomycetes</taxon>
        <taxon>Propionibacteriales</taxon>
        <taxon>Nocardioidaceae</taxon>
        <taxon>Nocardioides</taxon>
    </lineage>
</organism>
<dbReference type="InterPro" id="IPR050879">
    <property type="entry name" value="Acyltransferase_3"/>
</dbReference>
<comment type="caution">
    <text evidence="3">The sequence shown here is derived from an EMBL/GenBank/DDBJ whole genome shotgun (WGS) entry which is preliminary data.</text>
</comment>
<name>A0A2R7Z0G3_9ACTN</name>
<dbReference type="InterPro" id="IPR002656">
    <property type="entry name" value="Acyl_transf_3_dom"/>
</dbReference>
<feature type="transmembrane region" description="Helical" evidence="1">
    <location>
        <begin position="258"/>
        <end position="279"/>
    </location>
</feature>
<dbReference type="GO" id="GO:0000271">
    <property type="term" value="P:polysaccharide biosynthetic process"/>
    <property type="evidence" value="ECO:0007669"/>
    <property type="project" value="TreeGrafter"/>
</dbReference>
<sequence>MHLRDHRAAPPVTAPAGARRRLPPLPWSDGIRGVALVVVVVWHAVLTVVPADPTPVQHALMLPLGVAARLSLLSFIVLSGFLLGRHWDGDLRRFTLRRCWRILPPYWIAVLLTIAAMAWLGLAEPHGSHWDTGLPFTPERTWATLLLVTDLAGMVPISHPLWTVPVELHLYLLAPLVVLFRREATVLVAGVLGTLAIAFLAPGFIAPHFVLAFMAAFWSGVRRQRPLEVTPAFAGAIGASFLLVAGAVLLLGDLSSSATRYLVVDCVVAPVLLLWILRGDLVGGPSALRDLLARRGPQRLGSRSYSTYLLHAVALELVWRAGVDEVPGETAALVVMCLLGLLASLVAGELLFRAVEAPCTARAASVRRTLPRERRPA</sequence>